<evidence type="ECO:0000313" key="3">
    <source>
        <dbReference type="Proteomes" id="UP000008784"/>
    </source>
</evidence>
<evidence type="ECO:0000313" key="2">
    <source>
        <dbReference type="EMBL" id="EGX45525.1"/>
    </source>
</evidence>
<organism evidence="2 3">
    <name type="scientific">Arthrobotrys oligospora (strain ATCC 24927 / CBS 115.81 / DSM 1491)</name>
    <name type="common">Nematode-trapping fungus</name>
    <name type="synonym">Didymozoophaga oligospora</name>
    <dbReference type="NCBI Taxonomy" id="756982"/>
    <lineage>
        <taxon>Eukaryota</taxon>
        <taxon>Fungi</taxon>
        <taxon>Dikarya</taxon>
        <taxon>Ascomycota</taxon>
        <taxon>Pezizomycotina</taxon>
        <taxon>Orbiliomycetes</taxon>
        <taxon>Orbiliales</taxon>
        <taxon>Orbiliaceae</taxon>
        <taxon>Orbilia</taxon>
        <taxon>Orbilia oligospora</taxon>
    </lineage>
</organism>
<feature type="compositionally biased region" description="Basic and acidic residues" evidence="1">
    <location>
        <begin position="218"/>
        <end position="230"/>
    </location>
</feature>
<name>G1XMS8_ARTOA</name>
<dbReference type="GeneID" id="22896681"/>
<protein>
    <submittedName>
        <fullName evidence="2">Uncharacterized protein</fullName>
    </submittedName>
</protein>
<accession>G1XMS8</accession>
<dbReference type="InParanoid" id="G1XMS8"/>
<dbReference type="RefSeq" id="XP_011125790.1">
    <property type="nucleotide sequence ID" value="XM_011127488.1"/>
</dbReference>
<dbReference type="AlphaFoldDB" id="G1XMS8"/>
<reference evidence="2 3" key="1">
    <citation type="journal article" date="2011" name="PLoS Pathog.">
        <title>Genomic and proteomic analyses of the fungus Arthrobotrys oligospora provide insights into nematode-trap formation.</title>
        <authorList>
            <person name="Yang J."/>
            <person name="Wang L."/>
            <person name="Ji X."/>
            <person name="Feng Y."/>
            <person name="Li X."/>
            <person name="Zou C."/>
            <person name="Xu J."/>
            <person name="Ren Y."/>
            <person name="Mi Q."/>
            <person name="Wu J."/>
            <person name="Liu S."/>
            <person name="Liu Y."/>
            <person name="Huang X."/>
            <person name="Wang H."/>
            <person name="Niu X."/>
            <person name="Li J."/>
            <person name="Liang L."/>
            <person name="Luo Y."/>
            <person name="Ji K."/>
            <person name="Zhou W."/>
            <person name="Yu Z."/>
            <person name="Li G."/>
            <person name="Liu Y."/>
            <person name="Li L."/>
            <person name="Qiao M."/>
            <person name="Feng L."/>
            <person name="Zhang K.-Q."/>
        </authorList>
    </citation>
    <scope>NUCLEOTIDE SEQUENCE [LARGE SCALE GENOMIC DNA]</scope>
    <source>
        <strain evidence="3">ATCC 24927 / CBS 115.81 / DSM 1491</strain>
    </source>
</reference>
<gene>
    <name evidence="2" type="ORF">AOL_s00169g131</name>
</gene>
<keyword evidence="3" id="KW-1185">Reference proteome</keyword>
<dbReference type="Proteomes" id="UP000008784">
    <property type="component" value="Unassembled WGS sequence"/>
</dbReference>
<comment type="caution">
    <text evidence="2">The sequence shown here is derived from an EMBL/GenBank/DDBJ whole genome shotgun (WGS) entry which is preliminary data.</text>
</comment>
<dbReference type="EMBL" id="ADOT01000259">
    <property type="protein sequence ID" value="EGX45525.1"/>
    <property type="molecule type" value="Genomic_DNA"/>
</dbReference>
<evidence type="ECO:0000256" key="1">
    <source>
        <dbReference type="SAM" id="MobiDB-lite"/>
    </source>
</evidence>
<feature type="region of interest" description="Disordered" evidence="1">
    <location>
        <begin position="208"/>
        <end position="230"/>
    </location>
</feature>
<sequence length="230" mass="26530">MNLIFLDTPPATDQELPTTIISRTHTETTAPTTLTSTPPHLPTNKITIHIEGVRDIFGVAYSFKKDGRRVVQLETGPPKDRYCYQNWSNLSHYVISFAVGLYNPNTGVYVKIENAGPIRIDTTHFKDISEEDVSWRAVYGEFYDFSFFMFPVLLFFGFRRGDSPIPILFEEDIKKGAYLPTWRSRFRYKWKRFLEILVEIHEVAKGGATSPTETINDQDPKMAQDHKKDE</sequence>
<proteinExistence type="predicted"/>
<dbReference type="HOGENOM" id="CLU_1204525_0_0_1"/>